<evidence type="ECO:0000313" key="1">
    <source>
        <dbReference type="EMBL" id="PCC43889.1"/>
    </source>
</evidence>
<evidence type="ECO:0000313" key="3">
    <source>
        <dbReference type="Proteomes" id="UP000217564"/>
    </source>
</evidence>
<organism evidence="1 4">
    <name type="scientific">Brevibacterium aurantiacum</name>
    <dbReference type="NCBI Taxonomy" id="273384"/>
    <lineage>
        <taxon>Bacteria</taxon>
        <taxon>Bacillati</taxon>
        <taxon>Actinomycetota</taxon>
        <taxon>Actinomycetes</taxon>
        <taxon>Micrococcales</taxon>
        <taxon>Brevibacteriaceae</taxon>
        <taxon>Brevibacterium</taxon>
    </lineage>
</organism>
<comment type="caution">
    <text evidence="1">The sequence shown here is derived from an EMBL/GenBank/DDBJ whole genome shotgun (WGS) entry which is preliminary data.</text>
</comment>
<dbReference type="Proteomes" id="UP000218620">
    <property type="component" value="Unassembled WGS sequence"/>
</dbReference>
<name>A0A2A3YXB3_BREAU</name>
<evidence type="ECO:0000313" key="4">
    <source>
        <dbReference type="Proteomes" id="UP000218620"/>
    </source>
</evidence>
<gene>
    <name evidence="2" type="ORF">CIK64_00180</name>
    <name evidence="1" type="ORF">CIK65_04660</name>
</gene>
<dbReference type="Proteomes" id="UP000217564">
    <property type="component" value="Unassembled WGS sequence"/>
</dbReference>
<evidence type="ECO:0000313" key="2">
    <source>
        <dbReference type="EMBL" id="PCC48161.1"/>
    </source>
</evidence>
<accession>A0A2A3YXB3</accession>
<sequence>MTTTPSAAVTSLDVLENFFGDVPKTDQILALSDSDIEELRGRTMEFSNAEESEPVPEASIYPGSWIAGNWHLDVVRPELNQSLIYHDSIVTHDPVADFFGMSSRWLPEFRPIRAADGTMILQRDPEMWTHDHTYESLRSEPDRVRHLLAGLIPYIFELAPMIKSRVIVPRPQWKTFKERRDAMMTSARHDVKNPMMTDGAPRISKEVGPIALWDQLHGMRAELTKPVKLSDQKWDWEVEFFHMAKQLAFSDQYSTIYVPHHPGDLELLKLKVGSLKRVQENQPSSSVLEELTRVVLPNLNVSARTAVDIRKDSESFEAWRRAVRKIDRDAVNDEPNVLSQRVEDELSTVKEQIEREAFGTALKGHVTRGGLGAAISSAGQIGLEYMLTGESNPLLTVGAGAIGWIGGAFLLPRARGAGRVMVSLQKSEEMPSGINRRRGIEPS</sequence>
<dbReference type="EMBL" id="NRGQ01000005">
    <property type="protein sequence ID" value="PCC43889.1"/>
    <property type="molecule type" value="Genomic_DNA"/>
</dbReference>
<dbReference type="RefSeq" id="WP_096161407.1">
    <property type="nucleotide sequence ID" value="NZ_JABUXX010000003.1"/>
</dbReference>
<dbReference type="AlphaFoldDB" id="A0A2A3YXB3"/>
<protein>
    <submittedName>
        <fullName evidence="1">Uncharacterized protein</fullName>
    </submittedName>
</protein>
<proteinExistence type="predicted"/>
<dbReference type="EMBL" id="NRGP01000002">
    <property type="protein sequence ID" value="PCC48161.1"/>
    <property type="molecule type" value="Genomic_DNA"/>
</dbReference>
<reference evidence="3 4" key="1">
    <citation type="journal article" date="2017" name="Elife">
        <title>Extensive horizontal gene transfer in cheese-associated bacteria.</title>
        <authorList>
            <person name="Bonham K.S."/>
            <person name="Wolfe B.E."/>
            <person name="Dutton R.J."/>
        </authorList>
    </citation>
    <scope>NUCLEOTIDE SEQUENCE [LARGE SCALE GENOMIC DNA]</scope>
    <source>
        <strain evidence="2 3">947_7</strain>
        <strain evidence="1 4">962_8</strain>
    </source>
</reference>